<evidence type="ECO:0000313" key="3">
    <source>
        <dbReference type="Proteomes" id="UP001055115"/>
    </source>
</evidence>
<dbReference type="InterPro" id="IPR013785">
    <property type="entry name" value="Aldolase_TIM"/>
</dbReference>
<evidence type="ECO:0000256" key="1">
    <source>
        <dbReference type="ARBA" id="ARBA00010424"/>
    </source>
</evidence>
<dbReference type="RefSeq" id="XP_049125849.1">
    <property type="nucleotide sequence ID" value="XM_049269892.1"/>
</dbReference>
<evidence type="ECO:0000313" key="2">
    <source>
        <dbReference type="EMBL" id="GKT43499.1"/>
    </source>
</evidence>
<reference evidence="2 3" key="1">
    <citation type="submission" date="2022-03" db="EMBL/GenBank/DDBJ databases">
        <title>Genome data of Colletotrichum spp.</title>
        <authorList>
            <person name="Utami Y.D."/>
            <person name="Hiruma K."/>
        </authorList>
    </citation>
    <scope>NUCLEOTIDE SEQUENCE [LARGE SCALE GENOMIC DNA]</scope>
    <source>
        <strain evidence="2 3">MAFF 239500</strain>
    </source>
</reference>
<organism evidence="2 3">
    <name type="scientific">Colletotrichum spaethianum</name>
    <dbReference type="NCBI Taxonomy" id="700344"/>
    <lineage>
        <taxon>Eukaryota</taxon>
        <taxon>Fungi</taxon>
        <taxon>Dikarya</taxon>
        <taxon>Ascomycota</taxon>
        <taxon>Pezizomycotina</taxon>
        <taxon>Sordariomycetes</taxon>
        <taxon>Hypocreomycetidae</taxon>
        <taxon>Glomerellales</taxon>
        <taxon>Glomerellaceae</taxon>
        <taxon>Colletotrichum</taxon>
        <taxon>Colletotrichum spaethianum species complex</taxon>
    </lineage>
</organism>
<dbReference type="EMBL" id="BQXU01000007">
    <property type="protein sequence ID" value="GKT43499.1"/>
    <property type="molecule type" value="Genomic_DNA"/>
</dbReference>
<dbReference type="Proteomes" id="UP001055115">
    <property type="component" value="Unassembled WGS sequence"/>
</dbReference>
<accession>A0AA37LBH0</accession>
<comment type="similarity">
    <text evidence="1">Belongs to the phosphosulfolactate synthase family.</text>
</comment>
<dbReference type="SUPFAM" id="SSF102110">
    <property type="entry name" value="(2r)-phospho-3-sulfolactate synthase ComA"/>
    <property type="match status" value="1"/>
</dbReference>
<gene>
    <name evidence="2" type="ORF">ColSpa_03680</name>
</gene>
<dbReference type="GeneID" id="73324482"/>
<dbReference type="AlphaFoldDB" id="A0AA37LBH0"/>
<dbReference type="InterPro" id="IPR003830">
    <property type="entry name" value="ComA_synth"/>
</dbReference>
<protein>
    <submittedName>
        <fullName evidence="2">Protein HEAT-STRESS-ASSOCIATED 32</fullName>
    </submittedName>
</protein>
<comment type="caution">
    <text evidence="2">The sequence shown here is derived from an EMBL/GenBank/DDBJ whole genome shotgun (WGS) entry which is preliminary data.</text>
</comment>
<keyword evidence="3" id="KW-1185">Reference proteome</keyword>
<proteinExistence type="inferred from homology"/>
<dbReference type="Pfam" id="PF02679">
    <property type="entry name" value="ComA"/>
    <property type="match status" value="1"/>
</dbReference>
<dbReference type="InterPro" id="IPR036112">
    <property type="entry name" value="ComA_synth_sf"/>
</dbReference>
<dbReference type="Gene3D" id="3.20.20.70">
    <property type="entry name" value="Aldolase class I"/>
    <property type="match status" value="1"/>
</dbReference>
<dbReference type="PANTHER" id="PTHR48413">
    <property type="match status" value="1"/>
</dbReference>
<name>A0AA37LBH0_9PEZI</name>
<dbReference type="PANTHER" id="PTHR48413:SF1">
    <property type="entry name" value="PROTEIN HEAT-STRESS-ASSOCIATED 32"/>
    <property type="match status" value="1"/>
</dbReference>
<sequence length="102" mass="11883">MVLDLGKNFVAADVERIMIESKDITINVEMWRTDMNQKIMRDLPLNKAMLDTRDPVVFNWYLRKFGIDVNLFVDHFKIVQLSGLRAGVWGMADTFGKITTFR</sequence>